<sequence>MSMYNFKIQASDWEILKIKLKRKYNTLSDEDLQFQEGQEEELLTRLAKRLHRSKDYVIFTLSKELVDLDSNRL</sequence>
<evidence type="ECO:0000313" key="2">
    <source>
        <dbReference type="Proteomes" id="UP001500101"/>
    </source>
</evidence>
<dbReference type="InterPro" id="IPR036629">
    <property type="entry name" value="YjbJ_sf"/>
</dbReference>
<evidence type="ECO:0000313" key="1">
    <source>
        <dbReference type="EMBL" id="GAA4142986.1"/>
    </source>
</evidence>
<keyword evidence="2" id="KW-1185">Reference proteome</keyword>
<protein>
    <submittedName>
        <fullName evidence="1">Uncharacterized protein</fullName>
    </submittedName>
</protein>
<gene>
    <name evidence="1" type="ORF">GCM10022216_24490</name>
</gene>
<dbReference type="Proteomes" id="UP001500101">
    <property type="component" value="Unassembled WGS sequence"/>
</dbReference>
<reference evidence="2" key="1">
    <citation type="journal article" date="2019" name="Int. J. Syst. Evol. Microbiol.">
        <title>The Global Catalogue of Microorganisms (GCM) 10K type strain sequencing project: providing services to taxonomists for standard genome sequencing and annotation.</title>
        <authorList>
            <consortium name="The Broad Institute Genomics Platform"/>
            <consortium name="The Broad Institute Genome Sequencing Center for Infectious Disease"/>
            <person name="Wu L."/>
            <person name="Ma J."/>
        </authorList>
    </citation>
    <scope>NUCLEOTIDE SEQUENCE [LARGE SCALE GENOMIC DNA]</scope>
    <source>
        <strain evidence="2">JCM 16704</strain>
    </source>
</reference>
<proteinExistence type="predicted"/>
<dbReference type="Gene3D" id="1.10.1470.10">
    <property type="entry name" value="YjbJ"/>
    <property type="match status" value="1"/>
</dbReference>
<dbReference type="EMBL" id="BAAAZI010000010">
    <property type="protein sequence ID" value="GAA4142986.1"/>
    <property type="molecule type" value="Genomic_DNA"/>
</dbReference>
<accession>A0ABP7YXG0</accession>
<name>A0ABP7YXG0_9SPHI</name>
<comment type="caution">
    <text evidence="1">The sequence shown here is derived from an EMBL/GenBank/DDBJ whole genome shotgun (WGS) entry which is preliminary data.</text>
</comment>
<organism evidence="1 2">
    <name type="scientific">Sphingobacterium kyonggiense</name>
    <dbReference type="NCBI Taxonomy" id="714075"/>
    <lineage>
        <taxon>Bacteria</taxon>
        <taxon>Pseudomonadati</taxon>
        <taxon>Bacteroidota</taxon>
        <taxon>Sphingobacteriia</taxon>
        <taxon>Sphingobacteriales</taxon>
        <taxon>Sphingobacteriaceae</taxon>
        <taxon>Sphingobacterium</taxon>
    </lineage>
</organism>